<evidence type="ECO:0000313" key="1">
    <source>
        <dbReference type="EMBL" id="KAH1175101.1"/>
    </source>
</evidence>
<dbReference type="Proteomes" id="UP000827986">
    <property type="component" value="Unassembled WGS sequence"/>
</dbReference>
<sequence>MQVFQGRIVVQTCVVCNGEEGLRDILCKDSHPTSASAAPPPPAICAGLELRRRGGWACGGHIRLSRQAGLLCKPGDRVVELRPWSCRWGPLPLVLNLKSSIIVKNPNKV</sequence>
<proteinExistence type="predicted"/>
<comment type="caution">
    <text evidence="1">The sequence shown here is derived from an EMBL/GenBank/DDBJ whole genome shotgun (WGS) entry which is preliminary data.</text>
</comment>
<organism evidence="1 2">
    <name type="scientific">Mauremys mutica</name>
    <name type="common">yellowpond turtle</name>
    <dbReference type="NCBI Taxonomy" id="74926"/>
    <lineage>
        <taxon>Eukaryota</taxon>
        <taxon>Metazoa</taxon>
        <taxon>Chordata</taxon>
        <taxon>Craniata</taxon>
        <taxon>Vertebrata</taxon>
        <taxon>Euteleostomi</taxon>
        <taxon>Archelosauria</taxon>
        <taxon>Testudinata</taxon>
        <taxon>Testudines</taxon>
        <taxon>Cryptodira</taxon>
        <taxon>Durocryptodira</taxon>
        <taxon>Testudinoidea</taxon>
        <taxon>Geoemydidae</taxon>
        <taxon>Geoemydinae</taxon>
        <taxon>Mauremys</taxon>
    </lineage>
</organism>
<dbReference type="AlphaFoldDB" id="A0A9D3X8C3"/>
<gene>
    <name evidence="1" type="ORF">KIL84_021515</name>
</gene>
<protein>
    <submittedName>
        <fullName evidence="1">Uncharacterized protein</fullName>
    </submittedName>
</protein>
<reference evidence="1" key="1">
    <citation type="submission" date="2021-09" db="EMBL/GenBank/DDBJ databases">
        <title>The genome of Mauremys mutica provides insights into the evolution of semi-aquatic lifestyle.</title>
        <authorList>
            <person name="Gong S."/>
            <person name="Gao Y."/>
        </authorList>
    </citation>
    <scope>NUCLEOTIDE SEQUENCE</scope>
    <source>
        <strain evidence="1">MM-2020</strain>
        <tissue evidence="1">Muscle</tissue>
    </source>
</reference>
<accession>A0A9D3X8C3</accession>
<name>A0A9D3X8C3_9SAUR</name>
<evidence type="ECO:0000313" key="2">
    <source>
        <dbReference type="Proteomes" id="UP000827986"/>
    </source>
</evidence>
<keyword evidence="2" id="KW-1185">Reference proteome</keyword>
<dbReference type="EMBL" id="JAHDVG010000478">
    <property type="protein sequence ID" value="KAH1175101.1"/>
    <property type="molecule type" value="Genomic_DNA"/>
</dbReference>